<keyword evidence="4" id="KW-0732">Signal</keyword>
<dbReference type="SUPFAM" id="SSF51445">
    <property type="entry name" value="(Trans)glycosidases"/>
    <property type="match status" value="1"/>
</dbReference>
<dbReference type="GO" id="GO:0009251">
    <property type="term" value="P:glucan catabolic process"/>
    <property type="evidence" value="ECO:0007669"/>
    <property type="project" value="TreeGrafter"/>
</dbReference>
<comment type="similarity">
    <text evidence="2">Belongs to the glycosyl hydrolase 3 family.</text>
</comment>
<dbReference type="AlphaFoldDB" id="A0AAD8HMS2"/>
<evidence type="ECO:0000256" key="2">
    <source>
        <dbReference type="ARBA" id="ARBA00005336"/>
    </source>
</evidence>
<dbReference type="Gene3D" id="3.20.20.300">
    <property type="entry name" value="Glycoside hydrolase, family 3, N-terminal domain"/>
    <property type="match status" value="1"/>
</dbReference>
<dbReference type="InterPro" id="IPR036962">
    <property type="entry name" value="Glyco_hydro_3_N_sf"/>
</dbReference>
<dbReference type="EC" id="3.2.1.21" evidence="3"/>
<dbReference type="GO" id="GO:0008422">
    <property type="term" value="F:beta-glucosidase activity"/>
    <property type="evidence" value="ECO:0007669"/>
    <property type="project" value="UniProtKB-EC"/>
</dbReference>
<evidence type="ECO:0000256" key="1">
    <source>
        <dbReference type="ARBA" id="ARBA00000448"/>
    </source>
</evidence>
<dbReference type="InterPro" id="IPR017853">
    <property type="entry name" value="GH"/>
</dbReference>
<dbReference type="InterPro" id="IPR001764">
    <property type="entry name" value="Glyco_hydro_3_N"/>
</dbReference>
<dbReference type="EMBL" id="JAUIZM010000008">
    <property type="protein sequence ID" value="KAK1369563.1"/>
    <property type="molecule type" value="Genomic_DNA"/>
</dbReference>
<comment type="catalytic activity">
    <reaction evidence="1">
        <text>Hydrolysis of terminal, non-reducing beta-D-glucosyl residues with release of beta-D-glucose.</text>
        <dbReference type="EC" id="3.2.1.21"/>
    </reaction>
</comment>
<evidence type="ECO:0000259" key="7">
    <source>
        <dbReference type="Pfam" id="PF00933"/>
    </source>
</evidence>
<sequence>MLTWYNYATAMNAKRSAGIKATLVTHLVLRYEINLGWGKEWWRDGVCTGQNQALQDAGAVVPTSYEASNHAEAVLIMSEEICLNQFIEEKLSTEHAGLMRSLSMVNSYQERSTRSPVETARYWEKPTKLTLMETVSVDVLQEDTEIYVTRNLTLDPVLVKKIGAATALEARATRIPYVFAPCIAVCRDPRWGRCYESYNEDHKIVQVMTEIIPGLQGDIPYNSRKGVPFSC</sequence>
<keyword evidence="5" id="KW-0378">Hydrolase</keyword>
<proteinExistence type="inferred from homology"/>
<organism evidence="8 9">
    <name type="scientific">Heracleum sosnowskyi</name>
    <dbReference type="NCBI Taxonomy" id="360622"/>
    <lineage>
        <taxon>Eukaryota</taxon>
        <taxon>Viridiplantae</taxon>
        <taxon>Streptophyta</taxon>
        <taxon>Embryophyta</taxon>
        <taxon>Tracheophyta</taxon>
        <taxon>Spermatophyta</taxon>
        <taxon>Magnoliopsida</taxon>
        <taxon>eudicotyledons</taxon>
        <taxon>Gunneridae</taxon>
        <taxon>Pentapetalae</taxon>
        <taxon>asterids</taxon>
        <taxon>campanulids</taxon>
        <taxon>Apiales</taxon>
        <taxon>Apiaceae</taxon>
        <taxon>Apioideae</taxon>
        <taxon>apioid superclade</taxon>
        <taxon>Tordylieae</taxon>
        <taxon>Tordyliinae</taxon>
        <taxon>Heracleum</taxon>
    </lineage>
</organism>
<reference evidence="8" key="1">
    <citation type="submission" date="2023-02" db="EMBL/GenBank/DDBJ databases">
        <title>Genome of toxic invasive species Heracleum sosnowskyi carries increased number of genes despite the absence of recent whole-genome duplications.</title>
        <authorList>
            <person name="Schelkunov M."/>
            <person name="Shtratnikova V."/>
            <person name="Makarenko M."/>
            <person name="Klepikova A."/>
            <person name="Omelchenko D."/>
            <person name="Novikova G."/>
            <person name="Obukhova E."/>
            <person name="Bogdanov V."/>
            <person name="Penin A."/>
            <person name="Logacheva M."/>
        </authorList>
    </citation>
    <scope>NUCLEOTIDE SEQUENCE</scope>
    <source>
        <strain evidence="8">Hsosn_3</strain>
        <tissue evidence="8">Leaf</tissue>
    </source>
</reference>
<gene>
    <name evidence="8" type="ORF">POM88_035655</name>
</gene>
<accession>A0AAD8HMS2</accession>
<name>A0AAD8HMS2_9APIA</name>
<dbReference type="Proteomes" id="UP001237642">
    <property type="component" value="Unassembled WGS sequence"/>
</dbReference>
<protein>
    <recommendedName>
        <fullName evidence="3">beta-glucosidase</fullName>
        <ecNumber evidence="3">3.2.1.21</ecNumber>
    </recommendedName>
</protein>
<keyword evidence="6" id="KW-0326">Glycosidase</keyword>
<keyword evidence="9" id="KW-1185">Reference proteome</keyword>
<reference evidence="8" key="2">
    <citation type="submission" date="2023-05" db="EMBL/GenBank/DDBJ databases">
        <authorList>
            <person name="Schelkunov M.I."/>
        </authorList>
    </citation>
    <scope>NUCLEOTIDE SEQUENCE</scope>
    <source>
        <strain evidence="8">Hsosn_3</strain>
        <tissue evidence="8">Leaf</tissue>
    </source>
</reference>
<evidence type="ECO:0000313" key="9">
    <source>
        <dbReference type="Proteomes" id="UP001237642"/>
    </source>
</evidence>
<dbReference type="PANTHER" id="PTHR30620:SF16">
    <property type="entry name" value="LYSOSOMAL BETA GLUCOSIDASE"/>
    <property type="match status" value="1"/>
</dbReference>
<evidence type="ECO:0000256" key="5">
    <source>
        <dbReference type="ARBA" id="ARBA00022801"/>
    </source>
</evidence>
<evidence type="ECO:0000256" key="3">
    <source>
        <dbReference type="ARBA" id="ARBA00012744"/>
    </source>
</evidence>
<feature type="domain" description="Glycoside hydrolase family 3 N-terminal" evidence="7">
    <location>
        <begin position="153"/>
        <end position="218"/>
    </location>
</feature>
<evidence type="ECO:0000313" key="8">
    <source>
        <dbReference type="EMBL" id="KAK1369563.1"/>
    </source>
</evidence>
<comment type="caution">
    <text evidence="8">The sequence shown here is derived from an EMBL/GenBank/DDBJ whole genome shotgun (WGS) entry which is preliminary data.</text>
</comment>
<dbReference type="Pfam" id="PF00933">
    <property type="entry name" value="Glyco_hydro_3"/>
    <property type="match status" value="1"/>
</dbReference>
<dbReference type="PANTHER" id="PTHR30620">
    <property type="entry name" value="PERIPLASMIC BETA-GLUCOSIDASE-RELATED"/>
    <property type="match status" value="1"/>
</dbReference>
<evidence type="ECO:0000256" key="4">
    <source>
        <dbReference type="ARBA" id="ARBA00022729"/>
    </source>
</evidence>
<evidence type="ECO:0000256" key="6">
    <source>
        <dbReference type="ARBA" id="ARBA00023295"/>
    </source>
</evidence>
<dbReference type="InterPro" id="IPR051915">
    <property type="entry name" value="Cellulose_Degrad_GH3"/>
</dbReference>